<dbReference type="Proteomes" id="UP000679722">
    <property type="component" value="Unassembled WGS sequence"/>
</dbReference>
<evidence type="ECO:0000313" key="3">
    <source>
        <dbReference type="Proteomes" id="UP000679722"/>
    </source>
</evidence>
<evidence type="ECO:0000313" key="2">
    <source>
        <dbReference type="EMBL" id="MBR7888952.1"/>
    </source>
</evidence>
<keyword evidence="3" id="KW-1185">Reference proteome</keyword>
<comment type="caution">
    <text evidence="2">The sequence shown here is derived from an EMBL/GenBank/DDBJ whole genome shotgun (WGS) entry which is preliminary data.</text>
</comment>
<protein>
    <recommendedName>
        <fullName evidence="4">Outer membrane protein beta-barrel domain-containing protein</fullName>
    </recommendedName>
</protein>
<dbReference type="RefSeq" id="WP_211536298.1">
    <property type="nucleotide sequence ID" value="NZ_JAGSSV010000008.1"/>
</dbReference>
<evidence type="ECO:0008006" key="4">
    <source>
        <dbReference type="Google" id="ProtNLM"/>
    </source>
</evidence>
<organism evidence="2 3">
    <name type="scientific">Marinomonas vulgaris</name>
    <dbReference type="NCBI Taxonomy" id="2823372"/>
    <lineage>
        <taxon>Bacteria</taxon>
        <taxon>Pseudomonadati</taxon>
        <taxon>Pseudomonadota</taxon>
        <taxon>Gammaproteobacteria</taxon>
        <taxon>Oceanospirillales</taxon>
        <taxon>Oceanospirillaceae</taxon>
        <taxon>Marinomonas</taxon>
    </lineage>
</organism>
<reference evidence="3" key="2">
    <citation type="submission" date="2023-07" db="EMBL/GenBank/DDBJ databases">
        <title>Marinomonas vulgaris A79, complete genome.</title>
        <authorList>
            <person name="Ying J.-J."/>
        </authorList>
    </citation>
    <scope>NUCLEOTIDE SEQUENCE [LARGE SCALE GENOMIC DNA]</scope>
    <source>
        <strain evidence="3">A79</strain>
    </source>
</reference>
<reference evidence="2 3" key="1">
    <citation type="submission" date="2021-04" db="EMBL/GenBank/DDBJ databases">
        <authorList>
            <person name="Sun C."/>
        </authorList>
    </citation>
    <scope>NUCLEOTIDE SEQUENCE [LARGE SCALE GENOMIC DNA]</scope>
    <source>
        <strain evidence="2 3">A79</strain>
    </source>
</reference>
<feature type="signal peptide" evidence="1">
    <location>
        <begin position="1"/>
        <end position="20"/>
    </location>
</feature>
<sequence>MNVFFRIFVLSLTLSNTVYAQSQSTESSSNTDISEEKAHPNFVFGLGYGLLDEQSLLNIDFKINIPLNAYLSTQLLLNSNYLITGSSETSVAQSEFSSNWFLQNGYGRLGLGLGISEVEPMDERLETERDVIGQFIGEAFLGDFSLTANYISTEKTLSNITSSRLGVSYYFNDDVRTSLYREKYDDNDNGWRLETYYQPQKYQQQGSIGIIARTGDEYDYLGMAVQYYFDHAISLKQREREFH</sequence>
<name>A0ABS5HC04_9GAMM</name>
<proteinExistence type="predicted"/>
<feature type="chain" id="PRO_5045953701" description="Outer membrane protein beta-barrel domain-containing protein" evidence="1">
    <location>
        <begin position="21"/>
        <end position="243"/>
    </location>
</feature>
<accession>A0ABS5HC04</accession>
<keyword evidence="1" id="KW-0732">Signal</keyword>
<dbReference type="EMBL" id="JAGSSV010000008">
    <property type="protein sequence ID" value="MBR7888952.1"/>
    <property type="molecule type" value="Genomic_DNA"/>
</dbReference>
<evidence type="ECO:0000256" key="1">
    <source>
        <dbReference type="SAM" id="SignalP"/>
    </source>
</evidence>
<gene>
    <name evidence="2" type="ORF">J9B83_08325</name>
</gene>